<evidence type="ECO:0000313" key="8">
    <source>
        <dbReference type="Proteomes" id="UP000199520"/>
    </source>
</evidence>
<protein>
    <submittedName>
        <fullName evidence="7">Methyl-accepting chemotaxis protein</fullName>
    </submittedName>
</protein>
<evidence type="ECO:0000259" key="6">
    <source>
        <dbReference type="PROSITE" id="PS50885"/>
    </source>
</evidence>
<dbReference type="SMART" id="SM00283">
    <property type="entry name" value="MA"/>
    <property type="match status" value="1"/>
</dbReference>
<keyword evidence="4" id="KW-0472">Membrane</keyword>
<keyword evidence="1 3" id="KW-0807">Transducer</keyword>
<keyword evidence="4" id="KW-0812">Transmembrane</keyword>
<dbReference type="InterPro" id="IPR004089">
    <property type="entry name" value="MCPsignal_dom"/>
</dbReference>
<dbReference type="STRING" id="1123291.SAMN04490355_104438"/>
<feature type="domain" description="HAMP" evidence="6">
    <location>
        <begin position="204"/>
        <end position="257"/>
    </location>
</feature>
<evidence type="ECO:0000313" key="7">
    <source>
        <dbReference type="EMBL" id="SFM13356.1"/>
    </source>
</evidence>
<feature type="transmembrane region" description="Helical" evidence="4">
    <location>
        <begin position="12"/>
        <end position="30"/>
    </location>
</feature>
<gene>
    <name evidence="7" type="ORF">SAMN04490355_104438</name>
</gene>
<keyword evidence="4" id="KW-1133">Transmembrane helix</keyword>
<dbReference type="AlphaFoldDB" id="A0A1I4ND97"/>
<reference evidence="8" key="1">
    <citation type="submission" date="2016-10" db="EMBL/GenBank/DDBJ databases">
        <authorList>
            <person name="Varghese N."/>
            <person name="Submissions S."/>
        </authorList>
    </citation>
    <scope>NUCLEOTIDE SEQUENCE [LARGE SCALE GENOMIC DNA]</scope>
    <source>
        <strain evidence="8">DSM 13327</strain>
    </source>
</reference>
<dbReference type="RefSeq" id="WP_090941451.1">
    <property type="nucleotide sequence ID" value="NZ_FOTS01000044.1"/>
</dbReference>
<dbReference type="InterPro" id="IPR003660">
    <property type="entry name" value="HAMP_dom"/>
</dbReference>
<dbReference type="EMBL" id="FOTS01000044">
    <property type="protein sequence ID" value="SFM13356.1"/>
    <property type="molecule type" value="Genomic_DNA"/>
</dbReference>
<evidence type="ECO:0000256" key="4">
    <source>
        <dbReference type="SAM" id="Phobius"/>
    </source>
</evidence>
<dbReference type="SUPFAM" id="SSF58104">
    <property type="entry name" value="Methyl-accepting chemotaxis protein (MCP) signaling domain"/>
    <property type="match status" value="1"/>
</dbReference>
<dbReference type="Pfam" id="PF00015">
    <property type="entry name" value="MCPsignal"/>
    <property type="match status" value="1"/>
</dbReference>
<dbReference type="GO" id="GO:0007165">
    <property type="term" value="P:signal transduction"/>
    <property type="evidence" value="ECO:0007669"/>
    <property type="project" value="UniProtKB-KW"/>
</dbReference>
<feature type="transmembrane region" description="Helical" evidence="4">
    <location>
        <begin position="183"/>
        <end position="202"/>
    </location>
</feature>
<dbReference type="Pfam" id="PF00672">
    <property type="entry name" value="HAMP"/>
    <property type="match status" value="1"/>
</dbReference>
<dbReference type="OrthoDB" id="1673594at2"/>
<sequence length="562" mass="61685">MRRIPIVAQLGGMFLTSISFLLILLGYTAYQYSTASDTYENLITHTSANMLLLTKAQDGMHSGIAELRGFMAYSISSYEQNSRKKFDDSAKDLKVFVSGVKNPEVKIEAVKLEKMMDDYSLKMGQLMDAKKANSPSFDTLLTEGRNLSQQIDLQFNTTFQLEEKYLKQSTDKLLQEQKDTKNLVEILSVLIILFVCSLAYWYSKYMAKRLHRVRNEMDAISNFDLTTTEQHVAVNDEIGDMIISMSQMKTALRSLVGQIRQNSESLAASSQELSATVEEQLRAAEIVSNTIAEVASGSSQNTTNITEMSATIQELSASTEEMNSNAYEVNTNTQNAVEEASQGMNLLEQIVTQNDTVAKSMVSITEAANSLAKGSENIREIVTVIQSIAGQTNLLALNAAIEAARAGEAGRGFAVVAEEVRKLAEQSAEATRHIGEIIQKMTQDIDYAVLHVSEGNHEVEAGKQVTFNTQKGFKVIIDKLDKVKIVVTQITHAIEETAKGTQTMVGNVQNISGVAEETAASAQTVAAASEEQSASMHEINNNAESLAKMAEELNEIISKFKL</sequence>
<evidence type="ECO:0000256" key="2">
    <source>
        <dbReference type="ARBA" id="ARBA00029447"/>
    </source>
</evidence>
<dbReference type="PROSITE" id="PS50885">
    <property type="entry name" value="HAMP"/>
    <property type="match status" value="1"/>
</dbReference>
<dbReference type="GO" id="GO:0016020">
    <property type="term" value="C:membrane"/>
    <property type="evidence" value="ECO:0007669"/>
    <property type="project" value="InterPro"/>
</dbReference>
<evidence type="ECO:0000256" key="1">
    <source>
        <dbReference type="ARBA" id="ARBA00023224"/>
    </source>
</evidence>
<keyword evidence="8" id="KW-1185">Reference proteome</keyword>
<dbReference type="PANTHER" id="PTHR32089:SF112">
    <property type="entry name" value="LYSOZYME-LIKE PROTEIN-RELATED"/>
    <property type="match status" value="1"/>
</dbReference>
<feature type="domain" description="Methyl-accepting transducer" evidence="5">
    <location>
        <begin position="276"/>
        <end position="533"/>
    </location>
</feature>
<organism evidence="7 8">
    <name type="scientific">Pelosinus propionicus DSM 13327</name>
    <dbReference type="NCBI Taxonomy" id="1123291"/>
    <lineage>
        <taxon>Bacteria</taxon>
        <taxon>Bacillati</taxon>
        <taxon>Bacillota</taxon>
        <taxon>Negativicutes</taxon>
        <taxon>Selenomonadales</taxon>
        <taxon>Sporomusaceae</taxon>
        <taxon>Pelosinus</taxon>
    </lineage>
</organism>
<dbReference type="Gene3D" id="6.10.340.10">
    <property type="match status" value="1"/>
</dbReference>
<evidence type="ECO:0000256" key="3">
    <source>
        <dbReference type="PROSITE-ProRule" id="PRU00284"/>
    </source>
</evidence>
<dbReference type="PROSITE" id="PS50111">
    <property type="entry name" value="CHEMOTAXIS_TRANSDUC_2"/>
    <property type="match status" value="1"/>
</dbReference>
<name>A0A1I4ND97_9FIRM</name>
<comment type="similarity">
    <text evidence="2">Belongs to the methyl-accepting chemotaxis (MCP) protein family.</text>
</comment>
<dbReference type="PANTHER" id="PTHR32089">
    <property type="entry name" value="METHYL-ACCEPTING CHEMOTAXIS PROTEIN MCPB"/>
    <property type="match status" value="1"/>
</dbReference>
<evidence type="ECO:0000259" key="5">
    <source>
        <dbReference type="PROSITE" id="PS50111"/>
    </source>
</evidence>
<accession>A0A1I4ND97</accession>
<proteinExistence type="inferred from homology"/>
<dbReference type="CDD" id="cd11386">
    <property type="entry name" value="MCP_signal"/>
    <property type="match status" value="1"/>
</dbReference>
<dbReference type="Proteomes" id="UP000199520">
    <property type="component" value="Unassembled WGS sequence"/>
</dbReference>
<dbReference type="Gene3D" id="1.10.287.950">
    <property type="entry name" value="Methyl-accepting chemotaxis protein"/>
    <property type="match status" value="1"/>
</dbReference>